<reference evidence="2" key="1">
    <citation type="submission" date="2016-10" db="EMBL/GenBank/DDBJ databases">
        <authorList>
            <person name="Varghese N."/>
            <person name="Submissions S."/>
        </authorList>
    </citation>
    <scope>NUCLEOTIDE SEQUENCE [LARGE SCALE GENOMIC DNA]</scope>
    <source>
        <strain evidence="2">CGMCC 1.10369</strain>
    </source>
</reference>
<dbReference type="STRING" id="745820.SAMN04488053_10112"/>
<dbReference type="InterPro" id="IPR009267">
    <property type="entry name" value="NTP_transf_6"/>
</dbReference>
<accession>A0A1G9Z924</accession>
<organism evidence="1 2">
    <name type="scientific">Alkalicoccus daliensis</name>
    <dbReference type="NCBI Taxonomy" id="745820"/>
    <lineage>
        <taxon>Bacteria</taxon>
        <taxon>Bacillati</taxon>
        <taxon>Bacillota</taxon>
        <taxon>Bacilli</taxon>
        <taxon>Bacillales</taxon>
        <taxon>Bacillaceae</taxon>
        <taxon>Alkalicoccus</taxon>
    </lineage>
</organism>
<dbReference type="RefSeq" id="WP_342028349.1">
    <property type="nucleotide sequence ID" value="NZ_FNIL01000001.1"/>
</dbReference>
<evidence type="ECO:0000313" key="1">
    <source>
        <dbReference type="EMBL" id="SDN18018.1"/>
    </source>
</evidence>
<dbReference type="AlphaFoldDB" id="A0A1G9Z924"/>
<dbReference type="EMBL" id="FNIL01000001">
    <property type="protein sequence ID" value="SDN18018.1"/>
    <property type="molecule type" value="Genomic_DNA"/>
</dbReference>
<dbReference type="Pfam" id="PF06042">
    <property type="entry name" value="NTP_transf_6"/>
    <property type="match status" value="1"/>
</dbReference>
<proteinExistence type="predicted"/>
<gene>
    <name evidence="1" type="ORF">SAMN04488053_10112</name>
</gene>
<evidence type="ECO:0008006" key="3">
    <source>
        <dbReference type="Google" id="ProtNLM"/>
    </source>
</evidence>
<protein>
    <recommendedName>
        <fullName evidence="3">Nucleotidyltransferase family protein</fullName>
    </recommendedName>
</protein>
<evidence type="ECO:0000313" key="2">
    <source>
        <dbReference type="Proteomes" id="UP000198778"/>
    </source>
</evidence>
<name>A0A1G9Z924_9BACI</name>
<dbReference type="PANTHER" id="PTHR39166:SF1">
    <property type="entry name" value="BLL1166 PROTEIN"/>
    <property type="match status" value="1"/>
</dbReference>
<dbReference type="PANTHER" id="PTHR39166">
    <property type="entry name" value="BLL1166 PROTEIN"/>
    <property type="match status" value="1"/>
</dbReference>
<keyword evidence="2" id="KW-1185">Reference proteome</keyword>
<sequence>METKGEILHMIRNDAEMMKIIKCVRELELPDCWVCAGLLRAKIWDVLHDFSERTPLADVDVIYFDEENTLEATEKRWKQKLRSKMPHEPWSVKNQARMHKVNNISPYASATDAISKFPETATALGIKLNAEDELILTVPWGIEDAVKMKVRPTPFFEETEERMQIYRERVQQKDWKSKWGKLEVVF</sequence>
<dbReference type="Proteomes" id="UP000198778">
    <property type="component" value="Unassembled WGS sequence"/>
</dbReference>